<reference evidence="12" key="1">
    <citation type="submission" date="2016-02" db="EMBL/GenBank/DDBJ databases">
        <title>Comparative genomics of biotechnologically important yeasts.</title>
        <authorList>
            <consortium name="DOE Joint Genome Institute"/>
            <person name="Riley R."/>
            <person name="Haridas S."/>
            <person name="Wolfe K.H."/>
            <person name="Lopes M.R."/>
            <person name="Hittinger C.T."/>
            <person name="Goker M."/>
            <person name="Salamov A."/>
            <person name="Wisecaver J."/>
            <person name="Long T.M."/>
            <person name="Aerts A.L."/>
            <person name="Barry K."/>
            <person name="Choi C."/>
            <person name="Clum A."/>
            <person name="Coughlan A.Y."/>
            <person name="Deshpande S."/>
            <person name="Douglass A.P."/>
            <person name="Hanson S.J."/>
            <person name="Klenk H.-P."/>
            <person name="Labutti K."/>
            <person name="Lapidus A."/>
            <person name="Lindquist E."/>
            <person name="Lipzen A."/>
            <person name="Meier-Kolthoff J.P."/>
            <person name="Ohm R.A."/>
            <person name="Otillar R.P."/>
            <person name="Pangilinan J."/>
            <person name="Peng Y."/>
            <person name="Rokas A."/>
            <person name="Rosa C.A."/>
            <person name="Scheuner C."/>
            <person name="Sibirny A.A."/>
            <person name="Slot J.C."/>
            <person name="Stielow J.B."/>
            <person name="Sun H."/>
            <person name="Kurtzman C.P."/>
            <person name="Blackwell M."/>
            <person name="Jeffries T.W."/>
            <person name="Grigoriev I.V."/>
        </authorList>
    </citation>
    <scope>NUCLEOTIDE SEQUENCE [LARGE SCALE GENOMIC DNA]</scope>
    <source>
        <strain evidence="12">NRRL Y-17796</strain>
    </source>
</reference>
<keyword evidence="6" id="KW-0378">Hydrolase</keyword>
<dbReference type="GO" id="GO:0003723">
    <property type="term" value="F:RNA binding"/>
    <property type="evidence" value="ECO:0007669"/>
    <property type="project" value="UniProtKB-KW"/>
</dbReference>
<keyword evidence="8" id="KW-0464">Manganese</keyword>
<dbReference type="SMART" id="SM01125">
    <property type="entry name" value="DCP2"/>
    <property type="match status" value="1"/>
</dbReference>
<protein>
    <recommendedName>
        <fullName evidence="10">Nudix hydrolase domain-containing protein</fullName>
    </recommendedName>
</protein>
<dbReference type="FunFam" id="3.90.79.10:FF:000003">
    <property type="entry name" value="M7GpppN-mRNA hydrolase isoform 2"/>
    <property type="match status" value="1"/>
</dbReference>
<evidence type="ECO:0000256" key="6">
    <source>
        <dbReference type="ARBA" id="ARBA00022801"/>
    </source>
</evidence>
<dbReference type="PANTHER" id="PTHR23114">
    <property type="entry name" value="M7GPPPN-MRNA HYDROLASE"/>
    <property type="match status" value="1"/>
</dbReference>
<evidence type="ECO:0000256" key="5">
    <source>
        <dbReference type="ARBA" id="ARBA00022723"/>
    </source>
</evidence>
<comment type="subcellular location">
    <subcellularLocation>
        <location evidence="2">Cytoplasm</location>
    </subcellularLocation>
</comment>
<comment type="cofactor">
    <cofactor evidence="1">
        <name>Mn(2+)</name>
        <dbReference type="ChEBI" id="CHEBI:29035"/>
    </cofactor>
</comment>
<evidence type="ECO:0000256" key="1">
    <source>
        <dbReference type="ARBA" id="ARBA00001936"/>
    </source>
</evidence>
<dbReference type="PROSITE" id="PS00893">
    <property type="entry name" value="NUDIX_BOX"/>
    <property type="match status" value="1"/>
</dbReference>
<keyword evidence="7" id="KW-0694">RNA-binding</keyword>
<feature type="region of interest" description="Disordered" evidence="9">
    <location>
        <begin position="236"/>
        <end position="257"/>
    </location>
</feature>
<dbReference type="Gene3D" id="3.90.79.10">
    <property type="entry name" value="Nucleoside Triphosphate Pyrophosphohydrolase"/>
    <property type="match status" value="1"/>
</dbReference>
<evidence type="ECO:0000256" key="3">
    <source>
        <dbReference type="ARBA" id="ARBA00005279"/>
    </source>
</evidence>
<feature type="region of interest" description="Disordered" evidence="9">
    <location>
        <begin position="514"/>
        <end position="559"/>
    </location>
</feature>
<dbReference type="AlphaFoldDB" id="A0A1E4TJ00"/>
<dbReference type="Gene3D" id="1.10.10.1050">
    <property type="entry name" value="Dcp2, box A domain"/>
    <property type="match status" value="1"/>
</dbReference>
<dbReference type="InterPro" id="IPR044099">
    <property type="entry name" value="Dcp2_NUDIX"/>
</dbReference>
<proteinExistence type="inferred from homology"/>
<dbReference type="Pfam" id="PF00293">
    <property type="entry name" value="NUDIX"/>
    <property type="match status" value="1"/>
</dbReference>
<dbReference type="PROSITE" id="PS51462">
    <property type="entry name" value="NUDIX"/>
    <property type="match status" value="1"/>
</dbReference>
<dbReference type="GO" id="GO:0030145">
    <property type="term" value="F:manganese ion binding"/>
    <property type="evidence" value="ECO:0007669"/>
    <property type="project" value="InterPro"/>
</dbReference>
<dbReference type="SUPFAM" id="SSF140586">
    <property type="entry name" value="Dcp2 domain-like"/>
    <property type="match status" value="1"/>
</dbReference>
<dbReference type="InterPro" id="IPR015797">
    <property type="entry name" value="NUDIX_hydrolase-like_dom_sf"/>
</dbReference>
<dbReference type="InterPro" id="IPR000086">
    <property type="entry name" value="NUDIX_hydrolase_dom"/>
</dbReference>
<accession>A0A1E4TJ00</accession>
<dbReference type="CDD" id="cd03672">
    <property type="entry name" value="NUDIX_Dcp2p_Nudt20"/>
    <property type="match status" value="1"/>
</dbReference>
<evidence type="ECO:0000256" key="9">
    <source>
        <dbReference type="SAM" id="MobiDB-lite"/>
    </source>
</evidence>
<dbReference type="GO" id="GO:0000184">
    <property type="term" value="P:nuclear-transcribed mRNA catabolic process, nonsense-mediated decay"/>
    <property type="evidence" value="ECO:0007669"/>
    <property type="project" value="InterPro"/>
</dbReference>
<dbReference type="OrthoDB" id="18996at2759"/>
<evidence type="ECO:0000256" key="7">
    <source>
        <dbReference type="ARBA" id="ARBA00022884"/>
    </source>
</evidence>
<dbReference type="SUPFAM" id="SSF55811">
    <property type="entry name" value="Nudix"/>
    <property type="match status" value="1"/>
</dbReference>
<gene>
    <name evidence="11" type="ORF">CANCADRAFT_30068</name>
</gene>
<evidence type="ECO:0000256" key="2">
    <source>
        <dbReference type="ARBA" id="ARBA00004496"/>
    </source>
</evidence>
<dbReference type="Pfam" id="PF05026">
    <property type="entry name" value="DCP2"/>
    <property type="match status" value="1"/>
</dbReference>
<dbReference type="EMBL" id="KV453841">
    <property type="protein sequence ID" value="ODV91732.1"/>
    <property type="molecule type" value="Genomic_DNA"/>
</dbReference>
<evidence type="ECO:0000313" key="12">
    <source>
        <dbReference type="Proteomes" id="UP000095023"/>
    </source>
</evidence>
<keyword evidence="4" id="KW-0963">Cytoplasm</keyword>
<dbReference type="InterPro" id="IPR020084">
    <property type="entry name" value="NUDIX_hydrolase_CS"/>
</dbReference>
<dbReference type="PANTHER" id="PTHR23114:SF17">
    <property type="entry name" value="M7GPPPN-MRNA HYDROLASE"/>
    <property type="match status" value="1"/>
</dbReference>
<dbReference type="GO" id="GO:0140933">
    <property type="term" value="F:5'-(N(7)-methylguanosine 5'-triphospho)-[mRNA] hydrolase activity"/>
    <property type="evidence" value="ECO:0007669"/>
    <property type="project" value="InterPro"/>
</dbReference>
<dbReference type="GO" id="GO:0000932">
    <property type="term" value="C:P-body"/>
    <property type="evidence" value="ECO:0007669"/>
    <property type="project" value="TreeGrafter"/>
</dbReference>
<evidence type="ECO:0000256" key="4">
    <source>
        <dbReference type="ARBA" id="ARBA00022490"/>
    </source>
</evidence>
<sequence>MSLIRSFSYEQCSFNEVLDDLWARFVVNTPAEEIQSVERVGFLIEEAHWFYLDFAREQNPKLRKLDFKTFCSLTLQKCPGLSHLGNKTKDAYLHFMAYKASVPVRGAIILTPDMRQTLLVKGWDKSSGWAFPKGKINKDEPDHECAIREVKEEIGFDISPYLKKEDYIDLNLRGRSTRLYIVVGVDANTSFQPQTRKEISAVGWFRLADLAQLVPKGKDSALSRFTPPLLKFVASKTENKSSKKKSKSDRSNADKDKSTALLSMLKSSTNDNDTHNPDEKALLNLIHGSGANASKESPATIDPPSPVDVNRLVEMLKLSDGASQNSNGAPVEPVRANYNSSAPIYSAPDASSLLSHLLASPEAPPPMPSAALRQSSAITKNSRKLLNTLLAKTPDNHMTELRPEFPFPQDASYSNGMAMPVAHQYQYGSGTHRTGTPAMYQYAESESATPGAYQYMTFGNGSGTPGVYSVHSMRGSTCSPVPQPGYMERPTPVMPQSEYGYNAASIQRWSESTEPVSLNGGMYNHENEQLSDDAGSNNDKGEKKGEKNLLSFLKTFTES</sequence>
<name>A0A1E4TJ00_9ASCO</name>
<evidence type="ECO:0000256" key="8">
    <source>
        <dbReference type="ARBA" id="ARBA00023211"/>
    </source>
</evidence>
<keyword evidence="5" id="KW-0479">Metal-binding</keyword>
<dbReference type="GO" id="GO:0000290">
    <property type="term" value="P:deadenylation-dependent decapping of nuclear-transcribed mRNA"/>
    <property type="evidence" value="ECO:0007669"/>
    <property type="project" value="InterPro"/>
</dbReference>
<dbReference type="InterPro" id="IPR036189">
    <property type="entry name" value="DCP2_BoxA_sf"/>
</dbReference>
<organism evidence="11 12">
    <name type="scientific">Tortispora caseinolytica NRRL Y-17796</name>
    <dbReference type="NCBI Taxonomy" id="767744"/>
    <lineage>
        <taxon>Eukaryota</taxon>
        <taxon>Fungi</taxon>
        <taxon>Dikarya</taxon>
        <taxon>Ascomycota</taxon>
        <taxon>Saccharomycotina</taxon>
        <taxon>Trigonopsidomycetes</taxon>
        <taxon>Trigonopsidales</taxon>
        <taxon>Trigonopsidaceae</taxon>
        <taxon>Tortispora</taxon>
    </lineage>
</organism>
<dbReference type="InterPro" id="IPR007722">
    <property type="entry name" value="DCP2_BoxA"/>
</dbReference>
<feature type="compositionally biased region" description="Basic and acidic residues" evidence="9">
    <location>
        <begin position="248"/>
        <end position="257"/>
    </location>
</feature>
<dbReference type="Proteomes" id="UP000095023">
    <property type="component" value="Unassembled WGS sequence"/>
</dbReference>
<feature type="domain" description="Nudix hydrolase" evidence="10">
    <location>
        <begin position="100"/>
        <end position="227"/>
    </location>
</feature>
<comment type="similarity">
    <text evidence="3">Belongs to the Nudix hydrolase family. DCP2 subfamily.</text>
</comment>
<keyword evidence="12" id="KW-1185">Reference proteome</keyword>
<evidence type="ECO:0000259" key="10">
    <source>
        <dbReference type="PROSITE" id="PS51462"/>
    </source>
</evidence>
<evidence type="ECO:0000313" key="11">
    <source>
        <dbReference type="EMBL" id="ODV91732.1"/>
    </source>
</evidence>